<evidence type="ECO:0000256" key="1">
    <source>
        <dbReference type="ARBA" id="ARBA00006594"/>
    </source>
</evidence>
<dbReference type="Gene3D" id="1.10.1020.10">
    <property type="entry name" value="Adenine-specific Methyltransferase, Domain 2"/>
    <property type="match status" value="1"/>
</dbReference>
<dbReference type="InterPro" id="IPR012327">
    <property type="entry name" value="MeTrfase_D12"/>
</dbReference>
<dbReference type="PANTHER" id="PTHR30481:SF3">
    <property type="entry name" value="DNA ADENINE METHYLASE"/>
    <property type="match status" value="1"/>
</dbReference>
<keyword evidence="3 7" id="KW-0489">Methyltransferase</keyword>
<proteinExistence type="inferred from homology"/>
<accession>K1SK01</accession>
<dbReference type="SUPFAM" id="SSF53335">
    <property type="entry name" value="S-adenosyl-L-methionine-dependent methyltransferases"/>
    <property type="match status" value="1"/>
</dbReference>
<organism evidence="7">
    <name type="scientific">human gut metagenome</name>
    <dbReference type="NCBI Taxonomy" id="408170"/>
    <lineage>
        <taxon>unclassified sequences</taxon>
        <taxon>metagenomes</taxon>
        <taxon>organismal metagenomes</taxon>
    </lineage>
</organism>
<dbReference type="PRINTS" id="PR00505">
    <property type="entry name" value="D12N6MTFRASE"/>
</dbReference>
<sequence length="307" mass="35331">YKKYNILIVGGFMKHITVKPFVKWVGGKSQLLNDIRAKYPEKIDKYCEPFVGGGAVLLDILANCHPKEVLINDINAELVNTYFQIKNNPNELIEKLNNMQNCFWNKNTDERKVMYLSKRERFNDLKVKGNEQVNIEKAALFIFLNKTCFNGLYRVNRKGLFNVPMGAYKKPPICDADNLECISKLLQNVQINCGEYRECTEFIDKNTFVYIDPPYRPLTKTSSFTSYSENEFGDKQQIELGKFIDDISAKGAKIVASNSDPKNSDENDCFFDELYARYTITRVSAKRMINSNAFGRGNVNELLICNY</sequence>
<evidence type="ECO:0000256" key="6">
    <source>
        <dbReference type="ARBA" id="ARBA00047942"/>
    </source>
</evidence>
<keyword evidence="5" id="KW-0949">S-adenosyl-L-methionine</keyword>
<keyword evidence="4 7" id="KW-0808">Transferase</keyword>
<dbReference type="InterPro" id="IPR012263">
    <property type="entry name" value="M_m6A_EcoRV"/>
</dbReference>
<dbReference type="GO" id="GO:0009307">
    <property type="term" value="P:DNA restriction-modification system"/>
    <property type="evidence" value="ECO:0007669"/>
    <property type="project" value="InterPro"/>
</dbReference>
<dbReference type="AlphaFoldDB" id="K1SK01"/>
<dbReference type="PROSITE" id="PS00092">
    <property type="entry name" value="N6_MTASE"/>
    <property type="match status" value="1"/>
</dbReference>
<evidence type="ECO:0000313" key="7">
    <source>
        <dbReference type="EMBL" id="EKC47661.1"/>
    </source>
</evidence>
<dbReference type="GO" id="GO:0006298">
    <property type="term" value="P:mismatch repair"/>
    <property type="evidence" value="ECO:0007669"/>
    <property type="project" value="TreeGrafter"/>
</dbReference>
<gene>
    <name evidence="7" type="ORF">LEA_19265</name>
</gene>
<evidence type="ECO:0000256" key="2">
    <source>
        <dbReference type="ARBA" id="ARBA00011900"/>
    </source>
</evidence>
<dbReference type="NCBIfam" id="TIGR00571">
    <property type="entry name" value="dam"/>
    <property type="match status" value="1"/>
</dbReference>
<dbReference type="PANTHER" id="PTHR30481">
    <property type="entry name" value="DNA ADENINE METHYLASE"/>
    <property type="match status" value="1"/>
</dbReference>
<comment type="similarity">
    <text evidence="1">Belongs to the N(4)/N(6)-methyltransferase family.</text>
</comment>
<dbReference type="PIRSF" id="PIRSF000398">
    <property type="entry name" value="M_m6A_EcoRV"/>
    <property type="match status" value="1"/>
</dbReference>
<dbReference type="GO" id="GO:0009007">
    <property type="term" value="F:site-specific DNA-methyltransferase (adenine-specific) activity"/>
    <property type="evidence" value="ECO:0007669"/>
    <property type="project" value="UniProtKB-EC"/>
</dbReference>
<comment type="caution">
    <text evidence="7">The sequence shown here is derived from an EMBL/GenBank/DDBJ whole genome shotgun (WGS) entry which is preliminary data.</text>
</comment>
<dbReference type="InterPro" id="IPR002052">
    <property type="entry name" value="DNA_methylase_N6_adenine_CS"/>
</dbReference>
<dbReference type="Gene3D" id="3.40.50.150">
    <property type="entry name" value="Vaccinia Virus protein VP39"/>
    <property type="match status" value="1"/>
</dbReference>
<evidence type="ECO:0000256" key="4">
    <source>
        <dbReference type="ARBA" id="ARBA00022679"/>
    </source>
</evidence>
<name>K1SK01_9ZZZZ</name>
<dbReference type="GO" id="GO:0043565">
    <property type="term" value="F:sequence-specific DNA binding"/>
    <property type="evidence" value="ECO:0007669"/>
    <property type="project" value="TreeGrafter"/>
</dbReference>
<dbReference type="GO" id="GO:0032259">
    <property type="term" value="P:methylation"/>
    <property type="evidence" value="ECO:0007669"/>
    <property type="project" value="UniProtKB-KW"/>
</dbReference>
<dbReference type="EC" id="2.1.1.72" evidence="2"/>
<evidence type="ECO:0000256" key="3">
    <source>
        <dbReference type="ARBA" id="ARBA00022603"/>
    </source>
</evidence>
<feature type="non-terminal residue" evidence="7">
    <location>
        <position position="1"/>
    </location>
</feature>
<dbReference type="InterPro" id="IPR023095">
    <property type="entry name" value="Ade_MeTrfase_dom_2"/>
</dbReference>
<dbReference type="EMBL" id="AJWY01013245">
    <property type="protein sequence ID" value="EKC47661.1"/>
    <property type="molecule type" value="Genomic_DNA"/>
</dbReference>
<dbReference type="InterPro" id="IPR029063">
    <property type="entry name" value="SAM-dependent_MTases_sf"/>
</dbReference>
<comment type="catalytic activity">
    <reaction evidence="6">
        <text>a 2'-deoxyadenosine in DNA + S-adenosyl-L-methionine = an N(6)-methyl-2'-deoxyadenosine in DNA + S-adenosyl-L-homocysteine + H(+)</text>
        <dbReference type="Rhea" id="RHEA:15197"/>
        <dbReference type="Rhea" id="RHEA-COMP:12418"/>
        <dbReference type="Rhea" id="RHEA-COMP:12419"/>
        <dbReference type="ChEBI" id="CHEBI:15378"/>
        <dbReference type="ChEBI" id="CHEBI:57856"/>
        <dbReference type="ChEBI" id="CHEBI:59789"/>
        <dbReference type="ChEBI" id="CHEBI:90615"/>
        <dbReference type="ChEBI" id="CHEBI:90616"/>
        <dbReference type="EC" id="2.1.1.72"/>
    </reaction>
</comment>
<dbReference type="GO" id="GO:1904047">
    <property type="term" value="F:S-adenosyl-L-methionine binding"/>
    <property type="evidence" value="ECO:0007669"/>
    <property type="project" value="TreeGrafter"/>
</dbReference>
<reference evidence="7" key="1">
    <citation type="journal article" date="2013" name="Environ. Microbiol.">
        <title>Microbiota from the distal guts of lean and obese adolescents exhibit partial functional redundancy besides clear differences in community structure.</title>
        <authorList>
            <person name="Ferrer M."/>
            <person name="Ruiz A."/>
            <person name="Lanza F."/>
            <person name="Haange S.B."/>
            <person name="Oberbach A."/>
            <person name="Till H."/>
            <person name="Bargiela R."/>
            <person name="Campoy C."/>
            <person name="Segura M.T."/>
            <person name="Richter M."/>
            <person name="von Bergen M."/>
            <person name="Seifert J."/>
            <person name="Suarez A."/>
        </authorList>
    </citation>
    <scope>NUCLEOTIDE SEQUENCE</scope>
</reference>
<evidence type="ECO:0000256" key="5">
    <source>
        <dbReference type="ARBA" id="ARBA00022691"/>
    </source>
</evidence>
<dbReference type="Pfam" id="PF02086">
    <property type="entry name" value="MethyltransfD12"/>
    <property type="match status" value="1"/>
</dbReference>
<protein>
    <recommendedName>
        <fullName evidence="2">site-specific DNA-methyltransferase (adenine-specific)</fullName>
        <ecNumber evidence="2">2.1.1.72</ecNumber>
    </recommendedName>
</protein>